<dbReference type="PANTHER" id="PTHR37164">
    <property type="entry name" value="BACTERIOHEMERYTHRIN"/>
    <property type="match status" value="1"/>
</dbReference>
<evidence type="ECO:0000256" key="1">
    <source>
        <dbReference type="ARBA" id="ARBA00010587"/>
    </source>
</evidence>
<evidence type="ECO:0000313" key="5">
    <source>
        <dbReference type="EMBL" id="KKQ71235.1"/>
    </source>
</evidence>
<organism evidence="5 6">
    <name type="scientific">Candidatus Falkowbacteria bacterium GW2011_GWE1_38_31</name>
    <dbReference type="NCBI Taxonomy" id="1618638"/>
    <lineage>
        <taxon>Bacteria</taxon>
        <taxon>Candidatus Falkowiibacteriota</taxon>
    </lineage>
</organism>
<feature type="domain" description="Hemerythrin-like" evidence="4">
    <location>
        <begin position="13"/>
        <end position="124"/>
    </location>
</feature>
<proteinExistence type="inferred from homology"/>
<keyword evidence="3" id="KW-0408">Iron</keyword>
<dbReference type="InterPro" id="IPR012312">
    <property type="entry name" value="Hemerythrin-like"/>
</dbReference>
<sequence length="133" mass="16058">MFLIEWKSDYSVGVQELDDQHKKMFVLINQFYELMKETKDIKNIEKMLGELSDYGKYHLETEEKLFAEYGYPEKEDHQKIHDAYRAKIGEFLQKKDDALLSFEIIDFLEDWWLGHIASTDKKYQKFFNEKGLE</sequence>
<dbReference type="AlphaFoldDB" id="A0A0G0K703"/>
<dbReference type="EMBL" id="LBUU01000001">
    <property type="protein sequence ID" value="KKQ71235.1"/>
    <property type="molecule type" value="Genomic_DNA"/>
</dbReference>
<dbReference type="GO" id="GO:0046872">
    <property type="term" value="F:metal ion binding"/>
    <property type="evidence" value="ECO:0007669"/>
    <property type="project" value="UniProtKB-KW"/>
</dbReference>
<dbReference type="CDD" id="cd12107">
    <property type="entry name" value="Hemerythrin"/>
    <property type="match status" value="1"/>
</dbReference>
<dbReference type="InterPro" id="IPR050669">
    <property type="entry name" value="Hemerythrin"/>
</dbReference>
<dbReference type="Proteomes" id="UP000034022">
    <property type="component" value="Unassembled WGS sequence"/>
</dbReference>
<evidence type="ECO:0000256" key="2">
    <source>
        <dbReference type="ARBA" id="ARBA00022723"/>
    </source>
</evidence>
<keyword evidence="2" id="KW-0479">Metal-binding</keyword>
<dbReference type="InterPro" id="IPR035938">
    <property type="entry name" value="Hemerythrin-like_sf"/>
</dbReference>
<comment type="similarity">
    <text evidence="1">Belongs to the hemerythrin family.</text>
</comment>
<dbReference type="SUPFAM" id="SSF47188">
    <property type="entry name" value="Hemerythrin-like"/>
    <property type="match status" value="1"/>
</dbReference>
<dbReference type="Pfam" id="PF01814">
    <property type="entry name" value="Hemerythrin"/>
    <property type="match status" value="1"/>
</dbReference>
<accession>A0A0G0K703</accession>
<dbReference type="NCBIfam" id="NF033749">
    <property type="entry name" value="bact_hemeryth"/>
    <property type="match status" value="1"/>
</dbReference>
<dbReference type="NCBIfam" id="TIGR02481">
    <property type="entry name" value="hemeryth_dom"/>
    <property type="match status" value="1"/>
</dbReference>
<evidence type="ECO:0000313" key="6">
    <source>
        <dbReference type="Proteomes" id="UP000034022"/>
    </source>
</evidence>
<name>A0A0G0K703_9BACT</name>
<evidence type="ECO:0000256" key="3">
    <source>
        <dbReference type="ARBA" id="ARBA00023004"/>
    </source>
</evidence>
<reference evidence="5 6" key="1">
    <citation type="journal article" date="2015" name="Nature">
        <title>rRNA introns, odd ribosomes, and small enigmatic genomes across a large radiation of phyla.</title>
        <authorList>
            <person name="Brown C.T."/>
            <person name="Hug L.A."/>
            <person name="Thomas B.C."/>
            <person name="Sharon I."/>
            <person name="Castelle C.J."/>
            <person name="Singh A."/>
            <person name="Wilkins M.J."/>
            <person name="Williams K.H."/>
            <person name="Banfield J.F."/>
        </authorList>
    </citation>
    <scope>NUCLEOTIDE SEQUENCE [LARGE SCALE GENOMIC DNA]</scope>
</reference>
<protein>
    <submittedName>
        <fullName evidence="5">Methyl-accepting chemotaxis sensory transducer</fullName>
    </submittedName>
</protein>
<comment type="caution">
    <text evidence="5">The sequence shown here is derived from an EMBL/GenBank/DDBJ whole genome shotgun (WGS) entry which is preliminary data.</text>
</comment>
<gene>
    <name evidence="5" type="ORF">US91_C0001G0162</name>
</gene>
<evidence type="ECO:0000259" key="4">
    <source>
        <dbReference type="Pfam" id="PF01814"/>
    </source>
</evidence>
<dbReference type="Gene3D" id="1.20.120.50">
    <property type="entry name" value="Hemerythrin-like"/>
    <property type="match status" value="1"/>
</dbReference>
<dbReference type="InterPro" id="IPR012827">
    <property type="entry name" value="Hemerythrin_metal-bd"/>
</dbReference>
<dbReference type="PANTHER" id="PTHR37164:SF1">
    <property type="entry name" value="BACTERIOHEMERYTHRIN"/>
    <property type="match status" value="1"/>
</dbReference>